<evidence type="ECO:0000256" key="10">
    <source>
        <dbReference type="ARBA" id="ARBA00022840"/>
    </source>
</evidence>
<evidence type="ECO:0000256" key="14">
    <source>
        <dbReference type="ARBA" id="ARBA00033189"/>
    </source>
</evidence>
<dbReference type="NCBIfam" id="TIGR00471">
    <property type="entry name" value="pheT_arch"/>
    <property type="match status" value="1"/>
</dbReference>
<keyword evidence="13" id="KW-0030">Aminoacyl-tRNA synthetase</keyword>
<evidence type="ECO:0000256" key="12">
    <source>
        <dbReference type="ARBA" id="ARBA00022917"/>
    </source>
</evidence>
<dbReference type="InterPro" id="IPR009061">
    <property type="entry name" value="DNA-bd_dom_put_sf"/>
</dbReference>
<dbReference type="GO" id="GO:0006432">
    <property type="term" value="P:phenylalanyl-tRNA aminoacylation"/>
    <property type="evidence" value="ECO:0007669"/>
    <property type="project" value="InterPro"/>
</dbReference>
<dbReference type="Proteomes" id="UP000740883">
    <property type="component" value="Unassembled WGS sequence"/>
</dbReference>
<comment type="subunit">
    <text evidence="4">Tetramer of two alpha and two beta subunits.</text>
</comment>
<accession>A0A9P6GY00</accession>
<proteinExistence type="inferred from homology"/>
<evidence type="ECO:0000256" key="5">
    <source>
        <dbReference type="ARBA" id="ARBA00012814"/>
    </source>
</evidence>
<evidence type="ECO:0000256" key="6">
    <source>
        <dbReference type="ARBA" id="ARBA00022490"/>
    </source>
</evidence>
<evidence type="ECO:0000256" key="13">
    <source>
        <dbReference type="ARBA" id="ARBA00023146"/>
    </source>
</evidence>
<keyword evidence="8" id="KW-0479">Metal-binding</keyword>
<dbReference type="InterPro" id="IPR005147">
    <property type="entry name" value="tRNA_synthase_B5-dom"/>
</dbReference>
<dbReference type="InterPro" id="IPR040659">
    <property type="entry name" value="PhetRS_B1"/>
</dbReference>
<dbReference type="OrthoDB" id="1698572at2759"/>
<evidence type="ECO:0000256" key="2">
    <source>
        <dbReference type="ARBA" id="ARBA00004496"/>
    </source>
</evidence>
<keyword evidence="10" id="KW-0067">ATP-binding</keyword>
<keyword evidence="9" id="KW-0547">Nucleotide-binding</keyword>
<dbReference type="EC" id="6.1.1.20" evidence="5"/>
<evidence type="ECO:0000256" key="11">
    <source>
        <dbReference type="ARBA" id="ARBA00022842"/>
    </source>
</evidence>
<dbReference type="Gene3D" id="3.30.56.10">
    <property type="match status" value="2"/>
</dbReference>
<dbReference type="InterPro" id="IPR020825">
    <property type="entry name" value="Phe-tRNA_synthase-like_B3/B4"/>
</dbReference>
<dbReference type="EMBL" id="SBJO01000153">
    <property type="protein sequence ID" value="KAF9762595.1"/>
    <property type="molecule type" value="Genomic_DNA"/>
</dbReference>
<dbReference type="GO" id="GO:0004826">
    <property type="term" value="F:phenylalanine-tRNA ligase activity"/>
    <property type="evidence" value="ECO:0007669"/>
    <property type="project" value="UniProtKB-EC"/>
</dbReference>
<dbReference type="SMART" id="SM00873">
    <property type="entry name" value="B3_4"/>
    <property type="match status" value="1"/>
</dbReference>
<dbReference type="PANTHER" id="PTHR10947:SF0">
    <property type="entry name" value="PHENYLALANINE--TRNA LIGASE BETA SUBUNIT"/>
    <property type="match status" value="1"/>
</dbReference>
<dbReference type="GO" id="GO:0009328">
    <property type="term" value="C:phenylalanine-tRNA ligase complex"/>
    <property type="evidence" value="ECO:0007669"/>
    <property type="project" value="TreeGrafter"/>
</dbReference>
<feature type="domain" description="B5" evidence="16">
    <location>
        <begin position="270"/>
        <end position="346"/>
    </location>
</feature>
<organism evidence="17 18">
    <name type="scientific">Nosema granulosis</name>
    <dbReference type="NCBI Taxonomy" id="83296"/>
    <lineage>
        <taxon>Eukaryota</taxon>
        <taxon>Fungi</taxon>
        <taxon>Fungi incertae sedis</taxon>
        <taxon>Microsporidia</taxon>
        <taxon>Nosematidae</taxon>
        <taxon>Nosema</taxon>
    </lineage>
</organism>
<dbReference type="Pfam" id="PF03484">
    <property type="entry name" value="B5"/>
    <property type="match status" value="1"/>
</dbReference>
<keyword evidence="18" id="KW-1185">Reference proteome</keyword>
<dbReference type="InterPro" id="IPR004531">
    <property type="entry name" value="Phe-tRNA-synth_IIc_bsu_arc_euk"/>
</dbReference>
<dbReference type="Pfam" id="PF03483">
    <property type="entry name" value="B3_4"/>
    <property type="match status" value="1"/>
</dbReference>
<dbReference type="GO" id="GO:0000287">
    <property type="term" value="F:magnesium ion binding"/>
    <property type="evidence" value="ECO:0007669"/>
    <property type="project" value="InterPro"/>
</dbReference>
<reference evidence="17 18" key="1">
    <citation type="journal article" date="2020" name="Genome Biol. Evol.">
        <title>Comparative genomics of strictly vertically transmitted, feminizing microsporidia endosymbionts of amphipod crustaceans.</title>
        <authorList>
            <person name="Cormier A."/>
            <person name="Chebbi M.A."/>
            <person name="Giraud I."/>
            <person name="Wattier R."/>
            <person name="Teixeira M."/>
            <person name="Gilbert C."/>
            <person name="Rigaud T."/>
            <person name="Cordaux R."/>
        </authorList>
    </citation>
    <scope>NUCLEOTIDE SEQUENCE [LARGE SCALE GENOMIC DNA]</scope>
    <source>
        <strain evidence="17 18">Ou3-Ou53</strain>
    </source>
</reference>
<dbReference type="Gene3D" id="3.50.40.10">
    <property type="entry name" value="Phenylalanyl-trna Synthetase, Chain B, domain 3"/>
    <property type="match status" value="1"/>
</dbReference>
<evidence type="ECO:0000313" key="18">
    <source>
        <dbReference type="Proteomes" id="UP000740883"/>
    </source>
</evidence>
<evidence type="ECO:0000256" key="9">
    <source>
        <dbReference type="ARBA" id="ARBA00022741"/>
    </source>
</evidence>
<dbReference type="SUPFAM" id="SSF56037">
    <property type="entry name" value="PheT/TilS domain"/>
    <property type="match status" value="1"/>
</dbReference>
<sequence>MPTIAVKKVEIEKLLHKEYEEQAFNDILFDFGLEIDEITQEDGFVVYKIEIPANRYDLLCTQGLVHALRSYLFGVEFRDVEIKKGNYSIILEDREHRGEVAAAVIKNYKFNEHSYQNFISFQEKLCGSVGRNRAIVAIGTHDLSKVSFPVVYKSVEKKEVNFVPLRHTSSVNGADLQDLLSSDNNLSKYFRLVRENEFNVFVDAKGQILSIPPIINSEDTKISQSTTDILIEVTGTNFHKVNTALKMILNAFRTDEVYSVEVNSISTPVQNTKTYHLTVEEIAKELNITIGADDLIGLLTKMMYRCERVNDSEIVVYVPEARQDVLHKVDLIEDVAVAYGFNNFSRSLPDINTIGLADPFNKFTDKIRMEMALLGFLEVHTLALVSKTENLFDSENAIEVDNFKSLECEVGRTSLLPGLLKSVACNLHTKIPMKIFECGDVLILEESHDIGARNLRMLSCLLVSNASQLEEVQGPLTLLLNKCGIHNFEYIRKDYENRYLKNQSASIVISGEEVGSVGVVDPKVLKIFKLPYPGSAFELNLEKLFNLFIKFN</sequence>
<evidence type="ECO:0000313" key="17">
    <source>
        <dbReference type="EMBL" id="KAF9762595.1"/>
    </source>
</evidence>
<dbReference type="AlphaFoldDB" id="A0A9P6GY00"/>
<dbReference type="SMART" id="SM00874">
    <property type="entry name" value="B5"/>
    <property type="match status" value="1"/>
</dbReference>
<dbReference type="Gene3D" id="3.30.930.10">
    <property type="entry name" value="Bira Bifunctional Protein, Domain 2"/>
    <property type="match status" value="1"/>
</dbReference>
<evidence type="ECO:0000256" key="8">
    <source>
        <dbReference type="ARBA" id="ARBA00022723"/>
    </source>
</evidence>
<dbReference type="Pfam" id="PF17759">
    <property type="entry name" value="tRNA_synthFbeta"/>
    <property type="match status" value="1"/>
</dbReference>
<dbReference type="Pfam" id="PF18262">
    <property type="entry name" value="PhetRS_B1"/>
    <property type="match status" value="1"/>
</dbReference>
<keyword evidence="7 17" id="KW-0436">Ligase</keyword>
<dbReference type="GO" id="GO:0005524">
    <property type="term" value="F:ATP binding"/>
    <property type="evidence" value="ECO:0007669"/>
    <property type="project" value="UniProtKB-KW"/>
</dbReference>
<protein>
    <recommendedName>
        <fullName evidence="5">phenylalanine--tRNA ligase</fullName>
        <ecNumber evidence="5">6.1.1.20</ecNumber>
    </recommendedName>
    <alternativeName>
        <fullName evidence="14">Phenylalanyl-tRNA synthetase beta subunit</fullName>
    </alternativeName>
</protein>
<comment type="subcellular location">
    <subcellularLocation>
        <location evidence="2">Cytoplasm</location>
    </subcellularLocation>
</comment>
<dbReference type="SUPFAM" id="SSF55681">
    <property type="entry name" value="Class II aaRS and biotin synthetases"/>
    <property type="match status" value="1"/>
</dbReference>
<evidence type="ECO:0000256" key="15">
    <source>
        <dbReference type="ARBA" id="ARBA00049255"/>
    </source>
</evidence>
<gene>
    <name evidence="17" type="ORF">NGRA_1914</name>
</gene>
<comment type="similarity">
    <text evidence="3">Belongs to the phenylalanyl-tRNA synthetase beta subunit family. Type 2 subfamily.</text>
</comment>
<dbReference type="InterPro" id="IPR045060">
    <property type="entry name" value="Phe-tRNA-ligase_IIc_bsu"/>
</dbReference>
<dbReference type="InterPro" id="IPR041616">
    <property type="entry name" value="PheRS_beta_core"/>
</dbReference>
<evidence type="ECO:0000256" key="7">
    <source>
        <dbReference type="ARBA" id="ARBA00022598"/>
    </source>
</evidence>
<comment type="catalytic activity">
    <reaction evidence="15">
        <text>tRNA(Phe) + L-phenylalanine + ATP = L-phenylalanyl-tRNA(Phe) + AMP + diphosphate + H(+)</text>
        <dbReference type="Rhea" id="RHEA:19413"/>
        <dbReference type="Rhea" id="RHEA-COMP:9668"/>
        <dbReference type="Rhea" id="RHEA-COMP:9699"/>
        <dbReference type="ChEBI" id="CHEBI:15378"/>
        <dbReference type="ChEBI" id="CHEBI:30616"/>
        <dbReference type="ChEBI" id="CHEBI:33019"/>
        <dbReference type="ChEBI" id="CHEBI:58095"/>
        <dbReference type="ChEBI" id="CHEBI:78442"/>
        <dbReference type="ChEBI" id="CHEBI:78531"/>
        <dbReference type="ChEBI" id="CHEBI:456215"/>
        <dbReference type="EC" id="6.1.1.20"/>
    </reaction>
</comment>
<keyword evidence="6" id="KW-0963">Cytoplasm</keyword>
<comment type="caution">
    <text evidence="17">The sequence shown here is derived from an EMBL/GenBank/DDBJ whole genome shotgun (WGS) entry which is preliminary data.</text>
</comment>
<evidence type="ECO:0000256" key="4">
    <source>
        <dbReference type="ARBA" id="ARBA00011209"/>
    </source>
</evidence>
<name>A0A9P6GY00_9MICR</name>
<keyword evidence="11" id="KW-0460">Magnesium</keyword>
<dbReference type="InterPro" id="IPR005146">
    <property type="entry name" value="B3/B4_tRNA-bd"/>
</dbReference>
<dbReference type="InterPro" id="IPR045864">
    <property type="entry name" value="aa-tRNA-synth_II/BPL/LPL"/>
</dbReference>
<dbReference type="PROSITE" id="PS51483">
    <property type="entry name" value="B5"/>
    <property type="match status" value="1"/>
</dbReference>
<comment type="cofactor">
    <cofactor evidence="1">
        <name>Mg(2+)</name>
        <dbReference type="ChEBI" id="CHEBI:18420"/>
    </cofactor>
</comment>
<dbReference type="PANTHER" id="PTHR10947">
    <property type="entry name" value="PHENYLALANYL-TRNA SYNTHETASE BETA CHAIN AND LEUCINE-RICH REPEAT-CONTAINING PROTEIN 47"/>
    <property type="match status" value="1"/>
</dbReference>
<evidence type="ECO:0000256" key="1">
    <source>
        <dbReference type="ARBA" id="ARBA00001946"/>
    </source>
</evidence>
<dbReference type="GO" id="GO:0003723">
    <property type="term" value="F:RNA binding"/>
    <property type="evidence" value="ECO:0007669"/>
    <property type="project" value="InterPro"/>
</dbReference>
<dbReference type="SUPFAM" id="SSF46955">
    <property type="entry name" value="Putative DNA-binding domain"/>
    <property type="match status" value="2"/>
</dbReference>
<keyword evidence="12" id="KW-0648">Protein biosynthesis</keyword>
<evidence type="ECO:0000256" key="3">
    <source>
        <dbReference type="ARBA" id="ARBA00007438"/>
    </source>
</evidence>
<evidence type="ECO:0000259" key="16">
    <source>
        <dbReference type="PROSITE" id="PS51483"/>
    </source>
</evidence>